<dbReference type="InParanoid" id="A0A669FCB9"/>
<keyword evidence="4" id="KW-0548">Nucleotidyltransferase</keyword>
<dbReference type="Pfam" id="PF18697">
    <property type="entry name" value="MLVIN_C"/>
    <property type="match status" value="1"/>
</dbReference>
<reference evidence="11" key="3">
    <citation type="submission" date="2025-09" db="UniProtKB">
        <authorList>
            <consortium name="Ensembl"/>
        </authorList>
    </citation>
    <scope>IDENTIFICATION</scope>
</reference>
<dbReference type="GO" id="GO:0004523">
    <property type="term" value="F:RNA-DNA hybrid ribonuclease activity"/>
    <property type="evidence" value="ECO:0007669"/>
    <property type="project" value="UniProtKB-EC"/>
</dbReference>
<dbReference type="InterPro" id="IPR051320">
    <property type="entry name" value="Viral_Replic_Matur_Polypro"/>
</dbReference>
<dbReference type="SUPFAM" id="SSF56672">
    <property type="entry name" value="DNA/RNA polymerases"/>
    <property type="match status" value="1"/>
</dbReference>
<keyword evidence="5" id="KW-0540">Nuclease</keyword>
<dbReference type="SUPFAM" id="SSF53098">
    <property type="entry name" value="Ribonuclease H-like"/>
    <property type="match status" value="2"/>
</dbReference>
<evidence type="ECO:0000256" key="4">
    <source>
        <dbReference type="ARBA" id="ARBA00022695"/>
    </source>
</evidence>
<dbReference type="GO" id="GO:0015074">
    <property type="term" value="P:DNA integration"/>
    <property type="evidence" value="ECO:0007669"/>
    <property type="project" value="InterPro"/>
</dbReference>
<dbReference type="PROSITE" id="PS50878">
    <property type="entry name" value="RT_POL"/>
    <property type="match status" value="1"/>
</dbReference>
<dbReference type="Pfam" id="PF00665">
    <property type="entry name" value="rve"/>
    <property type="match status" value="1"/>
</dbReference>
<keyword evidence="12" id="KW-1185">Reference proteome</keyword>
<keyword evidence="6" id="KW-0255">Endonuclease</keyword>
<dbReference type="Gene3D" id="3.10.20.370">
    <property type="match status" value="1"/>
</dbReference>
<dbReference type="GO" id="GO:0016779">
    <property type="term" value="F:nucleotidyltransferase activity"/>
    <property type="evidence" value="ECO:0007669"/>
    <property type="project" value="UniProtKB-KW"/>
</dbReference>
<keyword evidence="3" id="KW-0808">Transferase</keyword>
<dbReference type="Pfam" id="PF17919">
    <property type="entry name" value="RT_RNaseH_2"/>
    <property type="match status" value="1"/>
</dbReference>
<accession>A0A669FCB9</accession>
<evidence type="ECO:0000313" key="11">
    <source>
        <dbReference type="Ensembl" id="ENSONIP00000081208.1"/>
    </source>
</evidence>
<protein>
    <recommendedName>
        <fullName evidence="2">ribonuclease H</fullName>
        <ecNumber evidence="2">3.1.26.4</ecNumber>
    </recommendedName>
</protein>
<dbReference type="InterPro" id="IPR002156">
    <property type="entry name" value="RNaseH_domain"/>
</dbReference>
<reference evidence="12" key="1">
    <citation type="submission" date="2012-01" db="EMBL/GenBank/DDBJ databases">
        <title>The Genome Sequence of Oreochromis niloticus (Nile Tilapia).</title>
        <authorList>
            <consortium name="Broad Institute Genome Assembly Team"/>
            <consortium name="Broad Institute Sequencing Platform"/>
            <person name="Di Palma F."/>
            <person name="Johnson J."/>
            <person name="Lander E.S."/>
            <person name="Lindblad-Toh K."/>
        </authorList>
    </citation>
    <scope>NUCLEOTIDE SEQUENCE [LARGE SCALE GENOMIC DNA]</scope>
</reference>
<evidence type="ECO:0000256" key="2">
    <source>
        <dbReference type="ARBA" id="ARBA00012180"/>
    </source>
</evidence>
<dbReference type="InterPro" id="IPR012337">
    <property type="entry name" value="RNaseH-like_sf"/>
</dbReference>
<evidence type="ECO:0000256" key="1">
    <source>
        <dbReference type="ARBA" id="ARBA00010879"/>
    </source>
</evidence>
<sequence>MVDLNDHPELKQIPDILWAKGKTDVGLMKTANPVVIKPKTSYRPRVKQYPLKPDAEVGIKPVIEDMIEAGILVEAPNAACNTPIFPVKKADSQSWRMVQGLRAVNQAVESVAPCVPDPHTLLNQIRSGMTHFTVVDLSNAFFSIPVHENSQGWFGFTYQGKKYTYTRLPQGFCDSPTLFMQAINNCLSDFIIPSHSQILVYVDDILIASDSEQNCKTTSIALLTHLAKTGNKASLSKLQWVQKEVKFLGHQLSSAGKSIHPERKAAILAAPRPATKKHMMQFLGLTNYCRSWVPNFAEVSQPLLDMMYGESLAMSDSLSWTPEGEQAFCMLKQLLTSSTVLGLPDYKKPFVQTVDCKGHFMTSMLAQDSGGRMKPVAYYSKRLDPVACALPPCVRSVCAAAQAVQCSGEIVLFHPLTLLVPHEVDVLLLQTKMTFLSPARHLSLMSLLLSQPHITIKRCTTLNPSTLLPTEEEGTPHECREHVEKECKPRDDLTDVPLSEGKVWFVDGSSFKTAEGQAKTGFAVVDSEKIICAGQLACSMSAQAAEIVALTEACKAAEKQDVTIYTDSQYAFATLHFFAAQWARRGMTTSTGKPVEHAKLLQHLLDAVLLPSRIAVCKCAAHTRGKDPVALGNAYADKIAKEAALGEHGVHILAVQHQQTLPITPDVLADMQAHSPTAEKQLWLIKGASLQDGVYYLCDKPILPKNLYKTAAILSHGLCHVSTGGMMAAVEQHFYTLGFNTFSKNFCRSCMICCKHNSQGNLRPKRGKFPRPSHPFQVIHMDFIELSNCNNYKYCLVIVCPFSKWVEIVPTRKADAISVAKAICKNIIPEHGIPETIYSDNGPHFVNEVIGLMAQHLGITVKHHCSYHPQSAGLVERTNGTVKLRLRKSMEETGRTWLDCVELVKMYMRITPTENGLTPFEIIYGRPFRVPVFCSDDRKAEEENTLADWMLKMFKSKEVMRANDLPDDSVSPQEQNSLKPGDWVLIKAIKRKCWSSPRWEGPYQVLLTTPTAVKIAERNTWIHQAHCKKVTHFLADSG</sequence>
<dbReference type="GeneTree" id="ENSGT00940000160750"/>
<dbReference type="AlphaFoldDB" id="A0A669FCB9"/>
<organism evidence="11 12">
    <name type="scientific">Oreochromis niloticus</name>
    <name type="common">Nile tilapia</name>
    <name type="synonym">Tilapia nilotica</name>
    <dbReference type="NCBI Taxonomy" id="8128"/>
    <lineage>
        <taxon>Eukaryota</taxon>
        <taxon>Metazoa</taxon>
        <taxon>Chordata</taxon>
        <taxon>Craniata</taxon>
        <taxon>Vertebrata</taxon>
        <taxon>Euteleostomi</taxon>
        <taxon>Actinopterygii</taxon>
        <taxon>Neopterygii</taxon>
        <taxon>Teleostei</taxon>
        <taxon>Neoteleostei</taxon>
        <taxon>Acanthomorphata</taxon>
        <taxon>Ovalentaria</taxon>
        <taxon>Cichlomorphae</taxon>
        <taxon>Cichliformes</taxon>
        <taxon>Cichlidae</taxon>
        <taxon>African cichlids</taxon>
        <taxon>Pseudocrenilabrinae</taxon>
        <taxon>Oreochromini</taxon>
        <taxon>Oreochromis</taxon>
    </lineage>
</organism>
<dbReference type="Ensembl" id="ENSONIT00000052445.1">
    <property type="protein sequence ID" value="ENSONIP00000081208.1"/>
    <property type="gene ID" value="ENSONIG00000036193.1"/>
</dbReference>
<evidence type="ECO:0000259" key="8">
    <source>
        <dbReference type="PROSITE" id="PS50878"/>
    </source>
</evidence>
<evidence type="ECO:0000256" key="5">
    <source>
        <dbReference type="ARBA" id="ARBA00022722"/>
    </source>
</evidence>
<name>A0A669FCB9_ORENI</name>
<keyword evidence="7" id="KW-0378">Hydrolase</keyword>
<dbReference type="InterPro" id="IPR041577">
    <property type="entry name" value="RT_RNaseH_2"/>
</dbReference>
<dbReference type="Pfam" id="PF00078">
    <property type="entry name" value="RVT_1"/>
    <property type="match status" value="1"/>
</dbReference>
<reference evidence="11" key="2">
    <citation type="submission" date="2025-08" db="UniProtKB">
        <authorList>
            <consortium name="Ensembl"/>
        </authorList>
    </citation>
    <scope>IDENTIFICATION</scope>
</reference>
<dbReference type="PANTHER" id="PTHR33064:SF37">
    <property type="entry name" value="RIBONUCLEASE H"/>
    <property type="match status" value="1"/>
</dbReference>
<dbReference type="Gene3D" id="2.30.30.850">
    <property type="match status" value="1"/>
</dbReference>
<dbReference type="Proteomes" id="UP000005207">
    <property type="component" value="Linkage group LG23"/>
</dbReference>
<dbReference type="PROSITE" id="PS50994">
    <property type="entry name" value="INTEGRASE"/>
    <property type="match status" value="1"/>
</dbReference>
<evidence type="ECO:0000256" key="3">
    <source>
        <dbReference type="ARBA" id="ARBA00022679"/>
    </source>
</evidence>
<evidence type="ECO:0000256" key="7">
    <source>
        <dbReference type="ARBA" id="ARBA00022801"/>
    </source>
</evidence>
<evidence type="ECO:0000259" key="9">
    <source>
        <dbReference type="PROSITE" id="PS50879"/>
    </source>
</evidence>
<dbReference type="EC" id="3.1.26.4" evidence="2"/>
<evidence type="ECO:0000256" key="6">
    <source>
        <dbReference type="ARBA" id="ARBA00022759"/>
    </source>
</evidence>
<dbReference type="InterPro" id="IPR043128">
    <property type="entry name" value="Rev_trsase/Diguanyl_cyclase"/>
</dbReference>
<dbReference type="PANTHER" id="PTHR33064">
    <property type="entry name" value="POL PROTEIN"/>
    <property type="match status" value="1"/>
</dbReference>
<feature type="domain" description="Integrase catalytic" evidence="10">
    <location>
        <begin position="771"/>
        <end position="927"/>
    </location>
</feature>
<feature type="domain" description="Reverse transcriptase" evidence="8">
    <location>
        <begin position="68"/>
        <end position="252"/>
    </location>
</feature>
<dbReference type="Pfam" id="PF00075">
    <property type="entry name" value="RNase_H"/>
    <property type="match status" value="1"/>
</dbReference>
<evidence type="ECO:0000313" key="12">
    <source>
        <dbReference type="Proteomes" id="UP000005207"/>
    </source>
</evidence>
<dbReference type="Gene3D" id="3.30.70.270">
    <property type="match status" value="2"/>
</dbReference>
<feature type="domain" description="RNase H type-1" evidence="9">
    <location>
        <begin position="498"/>
        <end position="645"/>
    </location>
</feature>
<dbReference type="InterPro" id="IPR001584">
    <property type="entry name" value="Integrase_cat-core"/>
</dbReference>
<dbReference type="InterPro" id="IPR043502">
    <property type="entry name" value="DNA/RNA_pol_sf"/>
</dbReference>
<dbReference type="Gene3D" id="3.30.420.10">
    <property type="entry name" value="Ribonuclease H-like superfamily/Ribonuclease H"/>
    <property type="match status" value="2"/>
</dbReference>
<dbReference type="PROSITE" id="PS50879">
    <property type="entry name" value="RNASE_H_1"/>
    <property type="match status" value="1"/>
</dbReference>
<dbReference type="OMA" id="HNTIWAQ"/>
<evidence type="ECO:0000259" key="10">
    <source>
        <dbReference type="PROSITE" id="PS50994"/>
    </source>
</evidence>
<proteinExistence type="inferred from homology"/>
<dbReference type="InterPro" id="IPR040643">
    <property type="entry name" value="MLVIN_C"/>
</dbReference>
<dbReference type="GO" id="GO:0003676">
    <property type="term" value="F:nucleic acid binding"/>
    <property type="evidence" value="ECO:0007669"/>
    <property type="project" value="InterPro"/>
</dbReference>
<dbReference type="CDD" id="cd09273">
    <property type="entry name" value="RNase_HI_RT_Bel"/>
    <property type="match status" value="1"/>
</dbReference>
<dbReference type="InterPro" id="IPR000477">
    <property type="entry name" value="RT_dom"/>
</dbReference>
<dbReference type="FunFam" id="3.30.70.270:FF:000020">
    <property type="entry name" value="Transposon Tf2-6 polyprotein-like Protein"/>
    <property type="match status" value="1"/>
</dbReference>
<dbReference type="Gene3D" id="3.10.10.10">
    <property type="entry name" value="HIV Type 1 Reverse Transcriptase, subunit A, domain 1"/>
    <property type="match status" value="1"/>
</dbReference>
<dbReference type="InterPro" id="IPR036397">
    <property type="entry name" value="RNaseH_sf"/>
</dbReference>
<comment type="similarity">
    <text evidence="1">Belongs to the beta type-B retroviral polymerase family. HERV class-II K(HML-2) pol subfamily.</text>
</comment>